<name>A0A822Z9X3_NELNU</name>
<evidence type="ECO:0000256" key="1">
    <source>
        <dbReference type="SAM" id="Phobius"/>
    </source>
</evidence>
<keyword evidence="3" id="KW-1185">Reference proteome</keyword>
<keyword evidence="1" id="KW-0812">Transmembrane</keyword>
<evidence type="ECO:0000313" key="2">
    <source>
        <dbReference type="EMBL" id="DAD41363.1"/>
    </source>
</evidence>
<dbReference type="Proteomes" id="UP000607653">
    <property type="component" value="Unassembled WGS sequence"/>
</dbReference>
<feature type="transmembrane region" description="Helical" evidence="1">
    <location>
        <begin position="27"/>
        <end position="49"/>
    </location>
</feature>
<evidence type="ECO:0008006" key="4">
    <source>
        <dbReference type="Google" id="ProtNLM"/>
    </source>
</evidence>
<evidence type="ECO:0000313" key="3">
    <source>
        <dbReference type="Proteomes" id="UP000607653"/>
    </source>
</evidence>
<dbReference type="EMBL" id="DUZY01000005">
    <property type="protein sequence ID" value="DAD41363.1"/>
    <property type="molecule type" value="Genomic_DNA"/>
</dbReference>
<sequence length="106" mass="10941">MAGINESLPGTSDSGSRISISNKNKKLFLFLLASFLHVASVLGIVVGVASRKKSSKIPSSAHAILKSSCSSTLYPDLCYSAFATVPGAADNLTILPSQPLSTTTSP</sequence>
<organism evidence="2 3">
    <name type="scientific">Nelumbo nucifera</name>
    <name type="common">Sacred lotus</name>
    <dbReference type="NCBI Taxonomy" id="4432"/>
    <lineage>
        <taxon>Eukaryota</taxon>
        <taxon>Viridiplantae</taxon>
        <taxon>Streptophyta</taxon>
        <taxon>Embryophyta</taxon>
        <taxon>Tracheophyta</taxon>
        <taxon>Spermatophyta</taxon>
        <taxon>Magnoliopsida</taxon>
        <taxon>Proteales</taxon>
        <taxon>Nelumbonaceae</taxon>
        <taxon>Nelumbo</taxon>
    </lineage>
</organism>
<keyword evidence="1" id="KW-1133">Transmembrane helix</keyword>
<protein>
    <recommendedName>
        <fullName evidence="4">Pectinesterase inhibitor domain-containing protein</fullName>
    </recommendedName>
</protein>
<keyword evidence="1" id="KW-0472">Membrane</keyword>
<proteinExistence type="predicted"/>
<dbReference type="AlphaFoldDB" id="A0A822Z9X3"/>
<reference evidence="2 3" key="1">
    <citation type="journal article" date="2020" name="Mol. Biol. Evol.">
        <title>Distinct Expression and Methylation Patterns for Genes with Different Fates following a Single Whole-Genome Duplication in Flowering Plants.</title>
        <authorList>
            <person name="Shi T."/>
            <person name="Rahmani R.S."/>
            <person name="Gugger P.F."/>
            <person name="Wang M."/>
            <person name="Li H."/>
            <person name="Zhang Y."/>
            <person name="Li Z."/>
            <person name="Wang Q."/>
            <person name="Van de Peer Y."/>
            <person name="Marchal K."/>
            <person name="Chen J."/>
        </authorList>
    </citation>
    <scope>NUCLEOTIDE SEQUENCE [LARGE SCALE GENOMIC DNA]</scope>
    <source>
        <tissue evidence="2">Leaf</tissue>
    </source>
</reference>
<comment type="caution">
    <text evidence="2">The sequence shown here is derived from an EMBL/GenBank/DDBJ whole genome shotgun (WGS) entry which is preliminary data.</text>
</comment>
<accession>A0A822Z9X3</accession>
<gene>
    <name evidence="2" type="ORF">HUJ06_015686</name>
</gene>